<comment type="similarity">
    <text evidence="1 8">Belongs to the glutathione peroxidase family.</text>
</comment>
<dbReference type="SUPFAM" id="SSF52833">
    <property type="entry name" value="Thioredoxin-like"/>
    <property type="match status" value="1"/>
</dbReference>
<comment type="caution">
    <text evidence="11">The sequence shown here is derived from an EMBL/GenBank/DDBJ whole genome shotgun (WGS) entry which is preliminary data.</text>
</comment>
<comment type="catalytic activity">
    <reaction evidence="6">
        <text>a hydroperoxide + [thioredoxin]-dithiol = an alcohol + [thioredoxin]-disulfide + H2O</text>
        <dbReference type="Rhea" id="RHEA:62620"/>
        <dbReference type="Rhea" id="RHEA-COMP:10698"/>
        <dbReference type="Rhea" id="RHEA-COMP:10700"/>
        <dbReference type="ChEBI" id="CHEBI:15377"/>
        <dbReference type="ChEBI" id="CHEBI:29950"/>
        <dbReference type="ChEBI" id="CHEBI:30879"/>
        <dbReference type="ChEBI" id="CHEBI:35924"/>
        <dbReference type="ChEBI" id="CHEBI:50058"/>
        <dbReference type="EC" id="1.11.1.24"/>
    </reaction>
</comment>
<dbReference type="PROSITE" id="PS00460">
    <property type="entry name" value="GLUTATHIONE_PEROXID_1"/>
    <property type="match status" value="1"/>
</dbReference>
<dbReference type="InterPro" id="IPR029759">
    <property type="entry name" value="GPX_AS"/>
</dbReference>
<evidence type="ECO:0000256" key="7">
    <source>
        <dbReference type="PIRSR" id="PIRSR000303-1"/>
    </source>
</evidence>
<gene>
    <name evidence="11" type="ORF">KGF57_003246</name>
</gene>
<dbReference type="PANTHER" id="PTHR11592:SF78">
    <property type="entry name" value="GLUTATHIONE PEROXIDASE"/>
    <property type="match status" value="1"/>
</dbReference>
<keyword evidence="2 8" id="KW-0575">Peroxidase</keyword>
<dbReference type="PIRSF" id="PIRSF000303">
    <property type="entry name" value="Glutathion_perox"/>
    <property type="match status" value="1"/>
</dbReference>
<dbReference type="PROSITE" id="PS00763">
    <property type="entry name" value="GLUTATHIONE_PEROXID_2"/>
    <property type="match status" value="1"/>
</dbReference>
<feature type="active site" evidence="7">
    <location>
        <position position="62"/>
    </location>
</feature>
<keyword evidence="12" id="KW-1185">Reference proteome</keyword>
<dbReference type="CDD" id="cd00340">
    <property type="entry name" value="GSH_Peroxidase"/>
    <property type="match status" value="1"/>
</dbReference>
<dbReference type="GO" id="GO:0140824">
    <property type="term" value="F:thioredoxin-dependent peroxiredoxin activity"/>
    <property type="evidence" value="ECO:0007669"/>
    <property type="project" value="UniProtKB-EC"/>
</dbReference>
<dbReference type="InterPro" id="IPR013766">
    <property type="entry name" value="Thioredoxin_domain"/>
</dbReference>
<dbReference type="InterPro" id="IPR036249">
    <property type="entry name" value="Thioredoxin-like_sf"/>
</dbReference>
<dbReference type="RefSeq" id="XP_051608255.1">
    <property type="nucleotide sequence ID" value="XM_051752646.1"/>
</dbReference>
<evidence type="ECO:0000256" key="2">
    <source>
        <dbReference type="ARBA" id="ARBA00022559"/>
    </source>
</evidence>
<dbReference type="GeneID" id="76151305"/>
<evidence type="ECO:0000256" key="8">
    <source>
        <dbReference type="RuleBase" id="RU000499"/>
    </source>
</evidence>
<dbReference type="Pfam" id="PF00255">
    <property type="entry name" value="GSHPx"/>
    <property type="match status" value="1"/>
</dbReference>
<feature type="domain" description="Thioredoxin" evidence="10">
    <location>
        <begin position="24"/>
        <end position="186"/>
    </location>
</feature>
<dbReference type="PROSITE" id="PS51355">
    <property type="entry name" value="GLUTATHIONE_PEROXID_3"/>
    <property type="match status" value="1"/>
</dbReference>
<dbReference type="Proteomes" id="UP001204833">
    <property type="component" value="Unassembled WGS sequence"/>
</dbReference>
<evidence type="ECO:0000256" key="6">
    <source>
        <dbReference type="ARBA" id="ARBA00049091"/>
    </source>
</evidence>
<protein>
    <recommendedName>
        <fullName evidence="8">Glutathione peroxidase</fullName>
    </recommendedName>
</protein>
<evidence type="ECO:0000256" key="3">
    <source>
        <dbReference type="ARBA" id="ARBA00022862"/>
    </source>
</evidence>
<evidence type="ECO:0000313" key="11">
    <source>
        <dbReference type="EMBL" id="KAI5957552.1"/>
    </source>
</evidence>
<dbReference type="InterPro" id="IPR000889">
    <property type="entry name" value="Glutathione_peroxidase"/>
</dbReference>
<evidence type="ECO:0000259" key="10">
    <source>
        <dbReference type="PROSITE" id="PS51352"/>
    </source>
</evidence>
<keyword evidence="3" id="KW-0049">Antioxidant</keyword>
<evidence type="ECO:0000256" key="1">
    <source>
        <dbReference type="ARBA" id="ARBA00006926"/>
    </source>
</evidence>
<proteinExistence type="inferred from homology"/>
<dbReference type="PRINTS" id="PR01011">
    <property type="entry name" value="GLUTPROXDASE"/>
</dbReference>
<dbReference type="EMBL" id="JAIHNG010000121">
    <property type="protein sequence ID" value="KAI5957552.1"/>
    <property type="molecule type" value="Genomic_DNA"/>
</dbReference>
<evidence type="ECO:0000256" key="5">
    <source>
        <dbReference type="ARBA" id="ARBA00023284"/>
    </source>
</evidence>
<evidence type="ECO:0000256" key="4">
    <source>
        <dbReference type="ARBA" id="ARBA00023002"/>
    </source>
</evidence>
<evidence type="ECO:0000256" key="9">
    <source>
        <dbReference type="SAM" id="MobiDB-lite"/>
    </source>
</evidence>
<sequence length="189" mass="21729">MAEPSTVTATTYSSTTIRGTEAPQPLQPSIYSFSLADAENKLIDFKQFENKVVVIVNVASLCGFTPQYRELQQLYSKFHSQGFEILGFPCNQFGNQEPKSDKKVVSQCRRDYGVEFRIMKKVKVNGEDQSPLYQFLKNEKSGMFGFKGVRWNFEKFIIDRKGKVVARFDSWINPMQLEKLIESLLRGEK</sequence>
<dbReference type="PROSITE" id="PS51352">
    <property type="entry name" value="THIOREDOXIN_2"/>
    <property type="match status" value="1"/>
</dbReference>
<evidence type="ECO:0000313" key="12">
    <source>
        <dbReference type="Proteomes" id="UP001204833"/>
    </source>
</evidence>
<reference evidence="11 12" key="1">
    <citation type="journal article" date="2022" name="DNA Res.">
        <title>Genome analysis of five recently described species of the CUG-Ser clade uncovers Candida theae as a new hybrid lineage with pathogenic potential in the Candida parapsilosis species complex.</title>
        <authorList>
            <person name="Mixao V."/>
            <person name="Del Olmo V."/>
            <person name="Hegedusova E."/>
            <person name="Saus E."/>
            <person name="Pryszcz L."/>
            <person name="Cillingova A."/>
            <person name="Nosek J."/>
            <person name="Gabaldon T."/>
        </authorList>
    </citation>
    <scope>NUCLEOTIDE SEQUENCE [LARGE SCALE GENOMIC DNA]</scope>
    <source>
        <strain evidence="11 12">CBS 12239</strain>
    </source>
</reference>
<keyword evidence="4 8" id="KW-0560">Oxidoreductase</keyword>
<dbReference type="Gene3D" id="3.40.30.10">
    <property type="entry name" value="Glutaredoxin"/>
    <property type="match status" value="1"/>
</dbReference>
<organism evidence="11 12">
    <name type="scientific">Candida theae</name>
    <dbReference type="NCBI Taxonomy" id="1198502"/>
    <lineage>
        <taxon>Eukaryota</taxon>
        <taxon>Fungi</taxon>
        <taxon>Dikarya</taxon>
        <taxon>Ascomycota</taxon>
        <taxon>Saccharomycotina</taxon>
        <taxon>Pichiomycetes</taxon>
        <taxon>Debaryomycetaceae</taxon>
        <taxon>Candida/Lodderomyces clade</taxon>
        <taxon>Candida</taxon>
    </lineage>
</organism>
<dbReference type="AlphaFoldDB" id="A0AAD5BDH5"/>
<dbReference type="GO" id="GO:0034599">
    <property type="term" value="P:cellular response to oxidative stress"/>
    <property type="evidence" value="ECO:0007669"/>
    <property type="project" value="TreeGrafter"/>
</dbReference>
<dbReference type="InterPro" id="IPR029760">
    <property type="entry name" value="GPX_CS"/>
</dbReference>
<keyword evidence="5" id="KW-0676">Redox-active center</keyword>
<dbReference type="PANTHER" id="PTHR11592">
    <property type="entry name" value="GLUTATHIONE PEROXIDASE"/>
    <property type="match status" value="1"/>
</dbReference>
<accession>A0AAD5BDH5</accession>
<feature type="compositionally biased region" description="Low complexity" evidence="9">
    <location>
        <begin position="1"/>
        <end position="20"/>
    </location>
</feature>
<name>A0AAD5BDH5_9ASCO</name>
<dbReference type="FunFam" id="3.40.30.10:FF:000010">
    <property type="entry name" value="Glutathione peroxidase"/>
    <property type="match status" value="1"/>
</dbReference>
<feature type="region of interest" description="Disordered" evidence="9">
    <location>
        <begin position="1"/>
        <end position="23"/>
    </location>
</feature>